<dbReference type="AlphaFoldDB" id="A0A286EWN3"/>
<keyword evidence="2" id="KW-1185">Reference proteome</keyword>
<dbReference type="EMBL" id="OCNF01000047">
    <property type="protein sequence ID" value="SOD75348.1"/>
    <property type="molecule type" value="Genomic_DNA"/>
</dbReference>
<evidence type="ECO:0000313" key="2">
    <source>
        <dbReference type="Proteomes" id="UP000219669"/>
    </source>
</evidence>
<reference evidence="1 2" key="1">
    <citation type="submission" date="2017-09" db="EMBL/GenBank/DDBJ databases">
        <authorList>
            <person name="Ehlers B."/>
            <person name="Leendertz F.H."/>
        </authorList>
    </citation>
    <scope>NUCLEOTIDE SEQUENCE [LARGE SCALE GENOMIC DNA]</scope>
    <source>
        <strain evidence="1 2">DSM 16848</strain>
    </source>
</reference>
<evidence type="ECO:0000313" key="1">
    <source>
        <dbReference type="EMBL" id="SOD75348.1"/>
    </source>
</evidence>
<gene>
    <name evidence="1" type="ORF">SAMN02746062_02361</name>
</gene>
<accession>A0A286EWN3</accession>
<organism evidence="1 2">
    <name type="scientific">Alysiella filiformis DSM 16848</name>
    <dbReference type="NCBI Taxonomy" id="1120981"/>
    <lineage>
        <taxon>Bacteria</taxon>
        <taxon>Pseudomonadati</taxon>
        <taxon>Pseudomonadota</taxon>
        <taxon>Betaproteobacteria</taxon>
        <taxon>Neisseriales</taxon>
        <taxon>Neisseriaceae</taxon>
        <taxon>Alysiella</taxon>
    </lineage>
</organism>
<sequence length="274" mass="31705">MTTFVLWTGVDNRGITSLNFASDSRISWANVNDKIEYGQKLFYSQKYPEIFGFTGDVTLCKSILPHILTYIDELDGISHCSSIMEKQELIYQKFEKFINNYPATQKNNFSIFYGTKYNTNLHAEFGVLEIVYNKKLNKLDKKNHILENKNKIFKIYDGSGKEIAQKFDYLWEKSDVGGYSRAVFGAFCDAINSNEDRQTNNIAQIVSLWRGRENPIVTAYAHHKKIFLNGQEITDTSLLIEKNISIRNHLFEICDHQGNRLVDAQKQPRPFKSQ</sequence>
<dbReference type="RefSeq" id="WP_097115303.1">
    <property type="nucleotide sequence ID" value="NZ_CP083931.1"/>
</dbReference>
<dbReference type="OrthoDB" id="5184300at2"/>
<dbReference type="Proteomes" id="UP000219669">
    <property type="component" value="Unassembled WGS sequence"/>
</dbReference>
<name>A0A286EWN3_9NEIS</name>
<protein>
    <submittedName>
        <fullName evidence="1">Uncharacterized protein</fullName>
    </submittedName>
</protein>
<proteinExistence type="predicted"/>